<dbReference type="RefSeq" id="WP_261695501.1">
    <property type="nucleotide sequence ID" value="NZ_CP104694.1"/>
</dbReference>
<reference evidence="1" key="1">
    <citation type="submission" date="2022-09" db="EMBL/GenBank/DDBJ databases">
        <title>Tahibacter sp. nov., isolated from a fresh water.</title>
        <authorList>
            <person name="Baek J.H."/>
            <person name="Lee J.K."/>
            <person name="Kim J.M."/>
            <person name="Jeon C.O."/>
        </authorList>
    </citation>
    <scope>NUCLEOTIDE SEQUENCE</scope>
    <source>
        <strain evidence="1">W38</strain>
    </source>
</reference>
<accession>A0ABY6BGA1</accession>
<dbReference type="PANTHER" id="PTHR34322:SF2">
    <property type="entry name" value="TRANSPOSASE IS200-LIKE DOMAIN-CONTAINING PROTEIN"/>
    <property type="match status" value="1"/>
</dbReference>
<name>A0ABY6BGA1_9GAMM</name>
<evidence type="ECO:0000313" key="1">
    <source>
        <dbReference type="EMBL" id="UXI68542.1"/>
    </source>
</evidence>
<organism evidence="1 2">
    <name type="scientific">Tahibacter amnicola</name>
    <dbReference type="NCBI Taxonomy" id="2976241"/>
    <lineage>
        <taxon>Bacteria</taxon>
        <taxon>Pseudomonadati</taxon>
        <taxon>Pseudomonadota</taxon>
        <taxon>Gammaproteobacteria</taxon>
        <taxon>Lysobacterales</taxon>
        <taxon>Rhodanobacteraceae</taxon>
        <taxon>Tahibacter</taxon>
    </lineage>
</organism>
<proteinExistence type="predicted"/>
<sequence length="148" mass="16611">MSNHVHVVAHVAPHGAATWTAEEVAERWMRLCPIRQDNEIDHTVCAMRAAHIAADPAKVALYRDRLSSLPWFMRCLNEPIARRANREDACTGRFWEGRYRCQALLNDAALLACMAYVDLNPVRAGIPQDLATSEHTRTGNGELQKHVA</sequence>
<gene>
    <name evidence="1" type="ORF">N4264_02485</name>
</gene>
<dbReference type="InterPro" id="IPR036515">
    <property type="entry name" value="Transposase_17_sf"/>
</dbReference>
<dbReference type="Proteomes" id="UP001064632">
    <property type="component" value="Chromosome"/>
</dbReference>
<dbReference type="SUPFAM" id="SSF143422">
    <property type="entry name" value="Transposase IS200-like"/>
    <property type="match status" value="1"/>
</dbReference>
<dbReference type="EMBL" id="CP104694">
    <property type="protein sequence ID" value="UXI68542.1"/>
    <property type="molecule type" value="Genomic_DNA"/>
</dbReference>
<evidence type="ECO:0008006" key="3">
    <source>
        <dbReference type="Google" id="ProtNLM"/>
    </source>
</evidence>
<protein>
    <recommendedName>
        <fullName evidence="3">Transposase IS200 family protein</fullName>
    </recommendedName>
</protein>
<dbReference type="Gene3D" id="3.30.70.1290">
    <property type="entry name" value="Transposase IS200-like"/>
    <property type="match status" value="1"/>
</dbReference>
<keyword evidence="2" id="KW-1185">Reference proteome</keyword>
<evidence type="ECO:0000313" key="2">
    <source>
        <dbReference type="Proteomes" id="UP001064632"/>
    </source>
</evidence>
<dbReference type="PANTHER" id="PTHR34322">
    <property type="entry name" value="TRANSPOSASE, Y1_TNP DOMAIN-CONTAINING"/>
    <property type="match status" value="1"/>
</dbReference>